<evidence type="ECO:0000313" key="1">
    <source>
        <dbReference type="Proteomes" id="UP000095286"/>
    </source>
</evidence>
<sequence>MKIAILGLFLSAFIFDIEGCTLCHKHIPPVPKPLDEFRLPSIEFLLKSKDTIIQFCNDTSEFELTSPCRTQIEQLFCGVKDIWDHFTDTCPGAEDPFKCKECSWRNAGRYMKSGWIITWFDSIGKMPSGISDGNYHWLGDYEECENLAEENLFDGRYCMANFELKADVKRENEQCSVDTNYEGASIKLGICTPAQCTEKEMAKVIQTFAPMPIELNCEPPALWSKGSIAFSIIIGIWIAVIVIASVLDQTDACHHGKIAHFVDAVSIKKNIRRSLSTRRGNDSMHALEGIQFISVVMLVIGNVFNIMAPYMENASFLYSFNKDFRAQPIINYLYHVDGLLVLSALATTLRLHIHVNSFKNMLQLVLDRAVRIFPMYAFILLFTTLLFVRVGSGPMWSHSAMADRCAREFWKELLFINNFFNYNETCLDGSYLIANEAQLFLILMVLLYLTKNHRKIAIGSTIALISISIIYTLITTIAKQTPPTLIPTHLFVTEFAAINYINNVLIKPYSHAASYFIGFLFSFYIQSNHNVSQSVYLGVYAILGLIAVFVIWAPFPFISTSITSWNVFYPIYATVSPPLWALFCLVLIYTIDRKTSFIGVFLSWRIFHPLSKLSYVIFLISEPVALYFFSSLHRPFYGTGLAFICTGVGTLVVSIVLSTIVDVAISRPIRNLFKFSDRRRHLSTAAHTQQNSLDLGRLRADDK</sequence>
<dbReference type="WBParaSite" id="RSKR_0000219600.1">
    <property type="protein sequence ID" value="RSKR_0000219600.1"/>
    <property type="gene ID" value="RSKR_0000219600"/>
</dbReference>
<organism evidence="1 2">
    <name type="scientific">Rhabditophanes sp. KR3021</name>
    <dbReference type="NCBI Taxonomy" id="114890"/>
    <lineage>
        <taxon>Eukaryota</taxon>
        <taxon>Metazoa</taxon>
        <taxon>Ecdysozoa</taxon>
        <taxon>Nematoda</taxon>
        <taxon>Chromadorea</taxon>
        <taxon>Rhabditida</taxon>
        <taxon>Tylenchina</taxon>
        <taxon>Panagrolaimomorpha</taxon>
        <taxon>Strongyloidoidea</taxon>
        <taxon>Alloionematidae</taxon>
        <taxon>Rhabditophanes</taxon>
    </lineage>
</organism>
<proteinExistence type="predicted"/>
<reference evidence="2" key="1">
    <citation type="submission" date="2016-11" db="UniProtKB">
        <authorList>
            <consortium name="WormBaseParasite"/>
        </authorList>
    </citation>
    <scope>IDENTIFICATION</scope>
    <source>
        <strain evidence="2">KR3021</strain>
    </source>
</reference>
<protein>
    <submittedName>
        <fullName evidence="2">NRF domain-containing protein</fullName>
    </submittedName>
</protein>
<evidence type="ECO:0000313" key="2">
    <source>
        <dbReference type="WBParaSite" id="RSKR_0000219600.1"/>
    </source>
</evidence>
<accession>A0AC35TMK9</accession>
<dbReference type="Proteomes" id="UP000095286">
    <property type="component" value="Unplaced"/>
</dbReference>
<name>A0AC35TMK9_9BILA</name>